<evidence type="ECO:0000256" key="1">
    <source>
        <dbReference type="ARBA" id="ARBA00003186"/>
    </source>
</evidence>
<evidence type="ECO:0000313" key="5">
    <source>
        <dbReference type="Proteomes" id="UP000887572"/>
    </source>
</evidence>
<dbReference type="GO" id="GO:0005739">
    <property type="term" value="C:mitochondrion"/>
    <property type="evidence" value="ECO:0007669"/>
    <property type="project" value="TreeGrafter"/>
</dbReference>
<organism evidence="5 6">
    <name type="scientific">Globodera rostochiensis</name>
    <name type="common">Golden nematode worm</name>
    <name type="synonym">Heterodera rostochiensis</name>
    <dbReference type="NCBI Taxonomy" id="31243"/>
    <lineage>
        <taxon>Eukaryota</taxon>
        <taxon>Metazoa</taxon>
        <taxon>Ecdysozoa</taxon>
        <taxon>Nematoda</taxon>
        <taxon>Chromadorea</taxon>
        <taxon>Rhabditida</taxon>
        <taxon>Tylenchina</taxon>
        <taxon>Tylenchomorpha</taxon>
        <taxon>Tylenchoidea</taxon>
        <taxon>Heteroderidae</taxon>
        <taxon>Heteroderinae</taxon>
        <taxon>Globodera</taxon>
    </lineage>
</organism>
<accession>A0A914GR80</accession>
<dbReference type="AlphaFoldDB" id="A0A914GR80"/>
<evidence type="ECO:0000256" key="2">
    <source>
        <dbReference type="ARBA" id="ARBA00007785"/>
    </source>
</evidence>
<dbReference type="Pfam" id="PF10203">
    <property type="entry name" value="Pet191_N"/>
    <property type="match status" value="1"/>
</dbReference>
<dbReference type="WBParaSite" id="Gr19_v10_g10652.t1">
    <property type="protein sequence ID" value="Gr19_v10_g10652.t1"/>
    <property type="gene ID" value="Gr19_v10_g10652"/>
</dbReference>
<protein>
    <recommendedName>
        <fullName evidence="3">Cytochrome c oxidase assembly factor 5</fullName>
    </recommendedName>
</protein>
<dbReference type="PANTHER" id="PTHR28627">
    <property type="entry name" value="CYTOCHROME C OXIDASE ASSEMBLY FACTOR 5"/>
    <property type="match status" value="1"/>
</dbReference>
<proteinExistence type="inferred from homology"/>
<dbReference type="GO" id="GO:0033617">
    <property type="term" value="P:mitochondrial respiratory chain complex IV assembly"/>
    <property type="evidence" value="ECO:0007669"/>
    <property type="project" value="TreeGrafter"/>
</dbReference>
<dbReference type="Proteomes" id="UP000887572">
    <property type="component" value="Unplaced"/>
</dbReference>
<keyword evidence="4" id="KW-1015">Disulfide bond</keyword>
<evidence type="ECO:0000256" key="4">
    <source>
        <dbReference type="ARBA" id="ARBA00023157"/>
    </source>
</evidence>
<comment type="function">
    <text evidence="1">Involved in an early step of the mitochondrial complex IV assembly process.</text>
</comment>
<comment type="similarity">
    <text evidence="2">Belongs to the PET191 family.</text>
</comment>
<name>A0A914GR80_GLORO</name>
<evidence type="ECO:0000313" key="6">
    <source>
        <dbReference type="WBParaSite" id="Gr19_v10_g10652.t1"/>
    </source>
</evidence>
<keyword evidence="5" id="KW-1185">Reference proteome</keyword>
<reference evidence="6" key="1">
    <citation type="submission" date="2022-11" db="UniProtKB">
        <authorList>
            <consortium name="WormBaseParasite"/>
        </authorList>
    </citation>
    <scope>IDENTIFICATION</scope>
</reference>
<dbReference type="PANTHER" id="PTHR28627:SF1">
    <property type="entry name" value="CYTOCHROME C OXIDASE ASSEMBLY FACTOR 5"/>
    <property type="match status" value="1"/>
</dbReference>
<sequence>MGFLTGSKDKQKGLGEQETLYDEAVERTGIACDRIRQQLKNCIKGSECIQIKRKKAKECHDELDLPPKCIQLMYVLSECKRNMIDPRARFRGRKGDM</sequence>
<dbReference type="InterPro" id="IPR018793">
    <property type="entry name" value="Cyt_c_oxidase_assmbl_Pet191"/>
</dbReference>
<evidence type="ECO:0000256" key="3">
    <source>
        <dbReference type="ARBA" id="ARBA00021904"/>
    </source>
</evidence>